<name>A0ABQ3DIM8_9ACTN</name>
<accession>A0ABQ3DIM8</accession>
<dbReference type="GO" id="GO:0005524">
    <property type="term" value="F:ATP binding"/>
    <property type="evidence" value="ECO:0007669"/>
    <property type="project" value="UniProtKB-KW"/>
</dbReference>
<dbReference type="Gene3D" id="3.40.50.300">
    <property type="entry name" value="P-loop containing nucleotide triphosphate hydrolases"/>
    <property type="match status" value="1"/>
</dbReference>
<comment type="caution">
    <text evidence="1">The sequence shown here is derived from an EMBL/GenBank/DDBJ whole genome shotgun (WGS) entry which is preliminary data.</text>
</comment>
<dbReference type="RefSeq" id="WP_189714819.1">
    <property type="nucleotide sequence ID" value="NZ_BMVO01000003.1"/>
</dbReference>
<dbReference type="Proteomes" id="UP000599437">
    <property type="component" value="Unassembled WGS sequence"/>
</dbReference>
<keyword evidence="1" id="KW-0547">Nucleotide-binding</keyword>
<dbReference type="EMBL" id="BMVO01000003">
    <property type="protein sequence ID" value="GHA92649.1"/>
    <property type="molecule type" value="Genomic_DNA"/>
</dbReference>
<protein>
    <submittedName>
        <fullName evidence="1">ATP-binding protein</fullName>
    </submittedName>
</protein>
<proteinExistence type="predicted"/>
<organism evidence="1 2">
    <name type="scientific">Streptomyces chryseus</name>
    <dbReference type="NCBI Taxonomy" id="68186"/>
    <lineage>
        <taxon>Bacteria</taxon>
        <taxon>Bacillati</taxon>
        <taxon>Actinomycetota</taxon>
        <taxon>Actinomycetes</taxon>
        <taxon>Kitasatosporales</taxon>
        <taxon>Streptomycetaceae</taxon>
        <taxon>Streptomyces</taxon>
    </lineage>
</organism>
<dbReference type="Pfam" id="PF13671">
    <property type="entry name" value="AAA_33"/>
    <property type="match status" value="1"/>
</dbReference>
<dbReference type="InterPro" id="IPR027417">
    <property type="entry name" value="P-loop_NTPase"/>
</dbReference>
<gene>
    <name evidence="1" type="ORF">GCM10010346_14080</name>
</gene>
<reference evidence="2" key="1">
    <citation type="journal article" date="2019" name="Int. J. Syst. Evol. Microbiol.">
        <title>The Global Catalogue of Microorganisms (GCM) 10K type strain sequencing project: providing services to taxonomists for standard genome sequencing and annotation.</title>
        <authorList>
            <consortium name="The Broad Institute Genomics Platform"/>
            <consortium name="The Broad Institute Genome Sequencing Center for Infectious Disease"/>
            <person name="Wu L."/>
            <person name="Ma J."/>
        </authorList>
    </citation>
    <scope>NUCLEOTIDE SEQUENCE [LARGE SCALE GENOMIC DNA]</scope>
    <source>
        <strain evidence="2">JCM 4737</strain>
    </source>
</reference>
<dbReference type="SUPFAM" id="SSF52540">
    <property type="entry name" value="P-loop containing nucleoside triphosphate hydrolases"/>
    <property type="match status" value="1"/>
</dbReference>
<sequence>MTLQQPGVYATTAGAAHRAVPAQQAVPVRTAARPVPVVRDLRERAGRGPRTLAFATGDTVVVSGLPGSGKSTLIRRTASAVAHRIDSQDVRERWEAAMPRLLPYALYRPLVRVAHYAGLWRALRSGDGVVVHDCGTQTWVRRWLARDARRRGVALHLVLLDVTADVARAGQQERGRGVSGYAFARHRRAVGRLVRDAEAGRLPVGCASAVLLDRDAAGALKVIDFPAPAPAGP</sequence>
<evidence type="ECO:0000313" key="2">
    <source>
        <dbReference type="Proteomes" id="UP000599437"/>
    </source>
</evidence>
<evidence type="ECO:0000313" key="1">
    <source>
        <dbReference type="EMBL" id="GHA92649.1"/>
    </source>
</evidence>
<keyword evidence="2" id="KW-1185">Reference proteome</keyword>
<keyword evidence="1" id="KW-0067">ATP-binding</keyword>